<dbReference type="InterPro" id="IPR058924">
    <property type="entry name" value="AGPR_dimerisation_dom"/>
</dbReference>
<dbReference type="GO" id="GO:0003942">
    <property type="term" value="F:N-acetyl-gamma-glutamyl-phosphate reductase activity"/>
    <property type="evidence" value="ECO:0007669"/>
    <property type="project" value="UniProtKB-UniRule"/>
</dbReference>
<dbReference type="Gene3D" id="3.40.50.720">
    <property type="entry name" value="NAD(P)-binding Rossmann-like Domain"/>
    <property type="match status" value="1"/>
</dbReference>
<dbReference type="Pfam" id="PF01118">
    <property type="entry name" value="Semialdhyde_dh"/>
    <property type="match status" value="1"/>
</dbReference>
<comment type="pathway">
    <text evidence="1 7">Amino-acid biosynthesis; L-arginine biosynthesis; N(2)-acetyl-L-ornithine from L-glutamate: step 3/4.</text>
</comment>
<keyword evidence="4 7" id="KW-0521">NADP</keyword>
<dbReference type="GO" id="GO:0006526">
    <property type="term" value="P:L-arginine biosynthetic process"/>
    <property type="evidence" value="ECO:0007669"/>
    <property type="project" value="UniProtKB-UniRule"/>
</dbReference>
<dbReference type="SMART" id="SM00859">
    <property type="entry name" value="Semialdhyde_dh"/>
    <property type="match status" value="1"/>
</dbReference>
<comment type="subcellular location">
    <subcellularLocation>
        <location evidence="7">Cytoplasm</location>
    </subcellularLocation>
</comment>
<evidence type="ECO:0000256" key="1">
    <source>
        <dbReference type="ARBA" id="ARBA00004862"/>
    </source>
</evidence>
<keyword evidence="3 7" id="KW-0028">Amino-acid biosynthesis</keyword>
<dbReference type="HOGENOM" id="CLU_006384_0_1_6"/>
<keyword evidence="2 7" id="KW-0055">Arginine biosynthesis</keyword>
<keyword evidence="11" id="KW-1185">Reference proteome</keyword>
<comment type="catalytic activity">
    <reaction evidence="6 7">
        <text>N-acetyl-L-glutamate 5-semialdehyde + phosphate + NADP(+) = N-acetyl-L-glutamyl 5-phosphate + NADPH + H(+)</text>
        <dbReference type="Rhea" id="RHEA:21588"/>
        <dbReference type="ChEBI" id="CHEBI:15378"/>
        <dbReference type="ChEBI" id="CHEBI:29123"/>
        <dbReference type="ChEBI" id="CHEBI:43474"/>
        <dbReference type="ChEBI" id="CHEBI:57783"/>
        <dbReference type="ChEBI" id="CHEBI:57936"/>
        <dbReference type="ChEBI" id="CHEBI:58349"/>
        <dbReference type="EC" id="1.2.1.38"/>
    </reaction>
</comment>
<dbReference type="PANTHER" id="PTHR32338">
    <property type="entry name" value="N-ACETYL-GAMMA-GLUTAMYL-PHOSPHATE REDUCTASE, CHLOROPLASTIC-RELATED-RELATED"/>
    <property type="match status" value="1"/>
</dbReference>
<dbReference type="GO" id="GO:0051287">
    <property type="term" value="F:NAD binding"/>
    <property type="evidence" value="ECO:0007669"/>
    <property type="project" value="InterPro"/>
</dbReference>
<evidence type="ECO:0000313" key="11">
    <source>
        <dbReference type="Proteomes" id="UP000000233"/>
    </source>
</evidence>
<dbReference type="EMBL" id="CP000304">
    <property type="protein sequence ID" value="ABP78459.1"/>
    <property type="molecule type" value="Genomic_DNA"/>
</dbReference>
<evidence type="ECO:0000256" key="5">
    <source>
        <dbReference type="ARBA" id="ARBA00023002"/>
    </source>
</evidence>
<accession>A4VHK8</accession>
<dbReference type="HAMAP" id="MF_00150">
    <property type="entry name" value="ArgC_type1"/>
    <property type="match status" value="1"/>
</dbReference>
<comment type="similarity">
    <text evidence="7">Belongs to the NAGSA dehydrogenase family. Type 1 subfamily.</text>
</comment>
<dbReference type="GO" id="GO:0005737">
    <property type="term" value="C:cytoplasm"/>
    <property type="evidence" value="ECO:0007669"/>
    <property type="project" value="UniProtKB-SubCell"/>
</dbReference>
<dbReference type="EC" id="1.2.1.38" evidence="7"/>
<evidence type="ECO:0000259" key="9">
    <source>
        <dbReference type="SMART" id="SM00859"/>
    </source>
</evidence>
<dbReference type="NCBIfam" id="TIGR01850">
    <property type="entry name" value="argC"/>
    <property type="match status" value="1"/>
</dbReference>
<evidence type="ECO:0000256" key="2">
    <source>
        <dbReference type="ARBA" id="ARBA00022571"/>
    </source>
</evidence>
<feature type="active site" evidence="7 8">
    <location>
        <position position="181"/>
    </location>
</feature>
<dbReference type="SUPFAM" id="SSF55347">
    <property type="entry name" value="Glyceraldehyde-3-phosphate dehydrogenase-like, C-terminal domain"/>
    <property type="match status" value="1"/>
</dbReference>
<gene>
    <name evidence="7 10" type="primary">argC</name>
    <name evidence="10" type="ordered locus">PST_0753</name>
</gene>
<keyword evidence="5 7" id="KW-0560">Oxidoreductase</keyword>
<dbReference type="FunFam" id="3.30.360.10:FF:000014">
    <property type="entry name" value="N-acetyl-gamma-glutamyl-phosphate reductase"/>
    <property type="match status" value="1"/>
</dbReference>
<dbReference type="InterPro" id="IPR023013">
    <property type="entry name" value="AGPR_AS"/>
</dbReference>
<evidence type="ECO:0000313" key="10">
    <source>
        <dbReference type="EMBL" id="ABP78459.1"/>
    </source>
</evidence>
<dbReference type="AlphaFoldDB" id="A4VHK8"/>
<dbReference type="CDD" id="cd17895">
    <property type="entry name" value="AGPR_1_N"/>
    <property type="match status" value="1"/>
</dbReference>
<feature type="domain" description="Semialdehyde dehydrogenase NAD-binding" evidence="9">
    <location>
        <begin position="34"/>
        <end position="173"/>
    </location>
</feature>
<dbReference type="PROSITE" id="PS01224">
    <property type="entry name" value="ARGC"/>
    <property type="match status" value="1"/>
</dbReference>
<reference evidence="10 11" key="1">
    <citation type="journal article" date="2008" name="Proc. Natl. Acad. Sci. U.S.A.">
        <title>Nitrogen fixation island and rhizosphere competence traits in the genome of root-associated Pseudomonas stutzeri A1501.</title>
        <authorList>
            <person name="Yan Y."/>
            <person name="Yang J."/>
            <person name="Dou Y."/>
            <person name="Chen M."/>
            <person name="Ping S."/>
            <person name="Peng J."/>
            <person name="Lu W."/>
            <person name="Zhang W."/>
            <person name="Yao Z."/>
            <person name="Li H."/>
            <person name="Liu W."/>
            <person name="He S."/>
            <person name="Geng L."/>
            <person name="Zhang X."/>
            <person name="Yang F."/>
            <person name="Yu H."/>
            <person name="Zhan Y."/>
            <person name="Li D."/>
            <person name="Lin Z."/>
            <person name="Wang Y."/>
            <person name="Elmerich C."/>
            <person name="Lin M."/>
            <person name="Jin Q."/>
        </authorList>
    </citation>
    <scope>NUCLEOTIDE SEQUENCE [LARGE SCALE GENOMIC DNA]</scope>
    <source>
        <strain evidence="10 11">A1501</strain>
    </source>
</reference>
<dbReference type="Proteomes" id="UP000000233">
    <property type="component" value="Chromosome"/>
</dbReference>
<comment type="function">
    <text evidence="7">Catalyzes the NADPH-dependent reduction of N-acetyl-5-glutamyl phosphate to yield N-acetyl-L-glutamate 5-semialdehyde.</text>
</comment>
<dbReference type="InterPro" id="IPR000534">
    <property type="entry name" value="Semialdehyde_DH_NAD-bd"/>
</dbReference>
<sequence>MAGVAPVIPTVGPRSKQLYHRAFTFSVRGQVMIKVGIVGGTGYTGVELLRLLAQHPQAEVVVITSRSEDGVKVTDMFPNLRGHYDGLAFSVPDAATLGACDVVFFATPHGVAHALAGELLAAGTRVIDLSADFRLQDADEWAKWYGQAHGAPELLPEAVYGLPEVNRDQIRTARLIAVPGCYPTATQLGFLPLLENGLADASRLIADCKSGVSGAGRAAKIGSLFTEAGESMMAYAVKGHRHLPEISQGLRRAARGDIGLTFVPHLTPMIRGIHATLYATVADTSVDLQRLYEQRYADEPFVDVMPAGSHPETRSVRGANVCRIAVHRPQGGDLVVILSVIDNLVKGASGQAVQNMNILFDLDERMGLGNAALLP</sequence>
<evidence type="ECO:0000256" key="6">
    <source>
        <dbReference type="ARBA" id="ARBA00050557"/>
    </source>
</evidence>
<dbReference type="Pfam" id="PF22698">
    <property type="entry name" value="Semialdhyde_dhC_1"/>
    <property type="match status" value="1"/>
</dbReference>
<name>A4VHK8_STUS1</name>
<dbReference type="CDD" id="cd23934">
    <property type="entry name" value="AGPR_1_C"/>
    <property type="match status" value="1"/>
</dbReference>
<dbReference type="KEGG" id="psa:PST_0753"/>
<evidence type="ECO:0000256" key="8">
    <source>
        <dbReference type="PROSITE-ProRule" id="PRU10010"/>
    </source>
</evidence>
<evidence type="ECO:0000256" key="4">
    <source>
        <dbReference type="ARBA" id="ARBA00022857"/>
    </source>
</evidence>
<dbReference type="Gene3D" id="3.30.360.10">
    <property type="entry name" value="Dihydrodipicolinate Reductase, domain 2"/>
    <property type="match status" value="1"/>
</dbReference>
<dbReference type="InterPro" id="IPR050085">
    <property type="entry name" value="AGPR"/>
</dbReference>
<dbReference type="InterPro" id="IPR036291">
    <property type="entry name" value="NAD(P)-bd_dom_sf"/>
</dbReference>
<dbReference type="PANTHER" id="PTHR32338:SF10">
    <property type="entry name" value="N-ACETYL-GAMMA-GLUTAMYL-PHOSPHATE REDUCTASE, CHLOROPLASTIC-RELATED"/>
    <property type="match status" value="1"/>
</dbReference>
<dbReference type="InterPro" id="IPR000706">
    <property type="entry name" value="AGPR_type-1"/>
</dbReference>
<protein>
    <recommendedName>
        <fullName evidence="7">N-acetyl-gamma-glutamyl-phosphate reductase</fullName>
        <shortName evidence="7">AGPR</shortName>
        <ecNumber evidence="7">1.2.1.38</ecNumber>
    </recommendedName>
    <alternativeName>
        <fullName evidence="7">N-acetyl-glutamate semialdehyde dehydrogenase</fullName>
        <shortName evidence="7">NAGSA dehydrogenase</shortName>
    </alternativeName>
</protein>
<evidence type="ECO:0000256" key="7">
    <source>
        <dbReference type="HAMAP-Rule" id="MF_00150"/>
    </source>
</evidence>
<dbReference type="GO" id="GO:0070401">
    <property type="term" value="F:NADP+ binding"/>
    <property type="evidence" value="ECO:0007669"/>
    <property type="project" value="InterPro"/>
</dbReference>
<keyword evidence="7" id="KW-0963">Cytoplasm</keyword>
<proteinExistence type="inferred from homology"/>
<dbReference type="SUPFAM" id="SSF51735">
    <property type="entry name" value="NAD(P)-binding Rossmann-fold domains"/>
    <property type="match status" value="1"/>
</dbReference>
<dbReference type="eggNOG" id="COG0002">
    <property type="taxonomic scope" value="Bacteria"/>
</dbReference>
<organism evidence="10 11">
    <name type="scientific">Stutzerimonas stutzeri (strain A1501)</name>
    <name type="common">Pseudomonas stutzeri</name>
    <dbReference type="NCBI Taxonomy" id="379731"/>
    <lineage>
        <taxon>Bacteria</taxon>
        <taxon>Pseudomonadati</taxon>
        <taxon>Pseudomonadota</taxon>
        <taxon>Gammaproteobacteria</taxon>
        <taxon>Pseudomonadales</taxon>
        <taxon>Pseudomonadaceae</taxon>
        <taxon>Stutzerimonas</taxon>
    </lineage>
</organism>
<evidence type="ECO:0000256" key="3">
    <source>
        <dbReference type="ARBA" id="ARBA00022605"/>
    </source>
</evidence>
<dbReference type="UniPathway" id="UPA00068">
    <property type="reaction ID" value="UER00108"/>
</dbReference>